<gene>
    <name evidence="3" type="ORF">CINCED_3A010033</name>
</gene>
<sequence length="774" mass="90877">MFVERKYFYTVIWLLSVIFFPTIVGHVFLGLPISKKLQDLTFIMQKKSWRWNPSVTDSLVYRGMDFKGNLSTFVGLVGIPSEINESNLTEITTSMYIVLRCEGAEIIRAIMNDTLTMWSDSLTEDQNMITEDLIEINRVILKTVDVLMNFSEIAPDVLPLRAITLLKMSLRFNLFINNMLNRINNASHNLNPFLENFKMILLQMINLTERFIFLNCSVKRLNRGDSTEVLKNTKWCDKETIKNIIDKFDVYLKDTGLSTKHYFKYNLNYKMFLNNQTDHKDYDDLSAIKFLEFNMIKDVSNQLNLLFKIQCFYPSLEDIDLDDILSYQKNIFDLIYFIVYRKTYTYLTILRKENNSQQTKQTEINDEQSISESLESNINYFNEFYINGNQLLLFYKRLYARAVSLQFPTEFIDHIILIRRLLKDIIWEGKITDVENLKGKMKIYSHNISKRTFFLQNKNIDLQLILENTKNYELHTFLWVILSMKSIKYFNQIFNLEEFKDPDELSEAIMQYKESLNIIEINIDTNNLTTKMVGEEILSVYKYCFKILLEIGNRPILNHFLTQEMLIERFYNIDFALNDTIHHEKQRGGNRIDLLLYARYYLDSIVKNIKNKTANILPDKIYRTLNFITNLVDKYQMYNYRSPKYRNSLYIEFDNMLWSIDKLEYKSPIQFKLPPNDNQDDCPPTDNMCTDNYSVPPLYFGLLGAGAMYPYVDPGCSDVLGSSLIYGDNDSDNDNDNDGSDDNDNDNGALSDSYYECSSNDDDGVGAIFELNGF</sequence>
<keyword evidence="2" id="KW-1133">Transmembrane helix</keyword>
<dbReference type="EMBL" id="CABPRJ010001433">
    <property type="protein sequence ID" value="VVC36474.1"/>
    <property type="molecule type" value="Genomic_DNA"/>
</dbReference>
<dbReference type="OrthoDB" id="6647947at2759"/>
<keyword evidence="2" id="KW-0812">Transmembrane</keyword>
<accession>A0A5E4MYK4</accession>
<evidence type="ECO:0000313" key="3">
    <source>
        <dbReference type="EMBL" id="VVC36474.1"/>
    </source>
</evidence>
<organism evidence="3 4">
    <name type="scientific">Cinara cedri</name>
    <dbReference type="NCBI Taxonomy" id="506608"/>
    <lineage>
        <taxon>Eukaryota</taxon>
        <taxon>Metazoa</taxon>
        <taxon>Ecdysozoa</taxon>
        <taxon>Arthropoda</taxon>
        <taxon>Hexapoda</taxon>
        <taxon>Insecta</taxon>
        <taxon>Pterygota</taxon>
        <taxon>Neoptera</taxon>
        <taxon>Paraneoptera</taxon>
        <taxon>Hemiptera</taxon>
        <taxon>Sternorrhyncha</taxon>
        <taxon>Aphidomorpha</taxon>
        <taxon>Aphidoidea</taxon>
        <taxon>Aphididae</taxon>
        <taxon>Lachninae</taxon>
        <taxon>Cinara</taxon>
    </lineage>
</organism>
<reference evidence="3 4" key="1">
    <citation type="submission" date="2019-08" db="EMBL/GenBank/DDBJ databases">
        <authorList>
            <person name="Alioto T."/>
            <person name="Alioto T."/>
            <person name="Gomez Garrido J."/>
        </authorList>
    </citation>
    <scope>NUCLEOTIDE SEQUENCE [LARGE SCALE GENOMIC DNA]</scope>
</reference>
<evidence type="ECO:0000256" key="1">
    <source>
        <dbReference type="SAM" id="MobiDB-lite"/>
    </source>
</evidence>
<evidence type="ECO:0000256" key="2">
    <source>
        <dbReference type="SAM" id="Phobius"/>
    </source>
</evidence>
<name>A0A5E4MYK4_9HEMI</name>
<dbReference type="Proteomes" id="UP000325440">
    <property type="component" value="Unassembled WGS sequence"/>
</dbReference>
<evidence type="ECO:0000313" key="4">
    <source>
        <dbReference type="Proteomes" id="UP000325440"/>
    </source>
</evidence>
<feature type="transmembrane region" description="Helical" evidence="2">
    <location>
        <begin position="7"/>
        <end position="29"/>
    </location>
</feature>
<protein>
    <submittedName>
        <fullName evidence="3">Uncharacterized protein</fullName>
    </submittedName>
</protein>
<keyword evidence="2" id="KW-0472">Membrane</keyword>
<dbReference type="AlphaFoldDB" id="A0A5E4MYK4"/>
<proteinExistence type="predicted"/>
<feature type="region of interest" description="Disordered" evidence="1">
    <location>
        <begin position="727"/>
        <end position="758"/>
    </location>
</feature>
<feature type="compositionally biased region" description="Acidic residues" evidence="1">
    <location>
        <begin position="729"/>
        <end position="745"/>
    </location>
</feature>
<keyword evidence="4" id="KW-1185">Reference proteome</keyword>